<comment type="caution">
    <text evidence="1">The sequence shown here is derived from an EMBL/GenBank/DDBJ whole genome shotgun (WGS) entry which is preliminary data.</text>
</comment>
<accession>A0ACB8ERX7</accession>
<dbReference type="EMBL" id="CM037620">
    <property type="protein sequence ID" value="KAH7995362.1"/>
    <property type="molecule type" value="Genomic_DNA"/>
</dbReference>
<proteinExistence type="predicted"/>
<evidence type="ECO:0000313" key="2">
    <source>
        <dbReference type="Proteomes" id="UP000827872"/>
    </source>
</evidence>
<sequence>MEEALQPVEEALLFALDDLRGENFKRFKNKLCFLKMDGKAPIPWSQLRDADTVDTVQLLLQAYGEEGARDMAIEVLKTINLQGSASRLQKSKRNDCRKKYKQHIQESFGSRWDQPIHRGIMVSLRQSYTELLLTRTPCPQGTAHEQKHQEMEAHPKDFLEVSLESLFVSDAQSQSSRTVVLLGPAGVGKTTVMWKIMLDWAFDKLWQERFDYVFYIPCGAIDCTGQPMSVVDLILGSCPPGILTEDVFMNQESLLVILDGFDGLKHPSLPSETLSSDLHKKQAPKDLLLGLLGKKLLAKSHLLVTSRPTALRSLQLSLKQPQFVEVLGFCPSKRKEYFHHHFRNQEEATGAFEIMQRNETLFSMCCLPVVCWIICSIFRKKLQSGLFNVIPETATLTEIHMLLLFNCLEGCFRPSNLEALCSLAKDGILHKMMVFDEETLKAHGLSHPEWEALSASGRVLHQAVFGTAMYKFTHLGFHEFFAALFFLLEKDEDPASPLTDLNKVLGHRKQQQHSDYFMLLRFLFGLSNTKRLSALQKTWSCQADRKGLLPELLRWVEEEAKHHYFKRPQNLMELCHCVYETEDTEFAKRVMGHIHSLDLRDQLSTKLDFEALCFCLTASDVPHSLWLSGYLLGPAGLEHLLPGLLTSSDIHLNRCGLSTAACETLASVMETNQGLTTLDLGDNPLGDSGVICLCDRLMHSCSQLQSLRMNCCNLTAAACESLSRFLVFNQCLTELELVGNHLEDLGVWQLCEGLKCPQSRLQRLLLHSCGLTDAVCEGLASVVGTSESLTDLGLGENQLGDEGVRQLSAALKKPSCRLKRLELTMKFLNQTTKKKLQAACATHPELLLVSYYPPGFPVFPGEDS</sequence>
<keyword evidence="2" id="KW-1185">Reference proteome</keyword>
<evidence type="ECO:0000313" key="1">
    <source>
        <dbReference type="EMBL" id="KAH7995362.1"/>
    </source>
</evidence>
<gene>
    <name evidence="1" type="ORF">K3G42_025130</name>
</gene>
<protein>
    <submittedName>
        <fullName evidence="1">Uncharacterized protein</fullName>
    </submittedName>
</protein>
<reference evidence="1" key="1">
    <citation type="submission" date="2021-08" db="EMBL/GenBank/DDBJ databases">
        <title>The first chromosome-level gecko genome reveals the dynamic sex chromosomes of Neotropical dwarf geckos (Sphaerodactylidae: Sphaerodactylus).</title>
        <authorList>
            <person name="Pinto B.J."/>
            <person name="Keating S.E."/>
            <person name="Gamble T."/>
        </authorList>
    </citation>
    <scope>NUCLEOTIDE SEQUENCE</scope>
    <source>
        <strain evidence="1">TG3544</strain>
    </source>
</reference>
<name>A0ACB8ERX7_9SAUR</name>
<dbReference type="Proteomes" id="UP000827872">
    <property type="component" value="Linkage Group LG07"/>
</dbReference>
<organism evidence="1 2">
    <name type="scientific">Sphaerodactylus townsendi</name>
    <dbReference type="NCBI Taxonomy" id="933632"/>
    <lineage>
        <taxon>Eukaryota</taxon>
        <taxon>Metazoa</taxon>
        <taxon>Chordata</taxon>
        <taxon>Craniata</taxon>
        <taxon>Vertebrata</taxon>
        <taxon>Euteleostomi</taxon>
        <taxon>Lepidosauria</taxon>
        <taxon>Squamata</taxon>
        <taxon>Bifurcata</taxon>
        <taxon>Gekkota</taxon>
        <taxon>Sphaerodactylidae</taxon>
        <taxon>Sphaerodactylus</taxon>
    </lineage>
</organism>